<dbReference type="Pfam" id="PF20434">
    <property type="entry name" value="BD-FAE"/>
    <property type="match status" value="1"/>
</dbReference>
<accession>A0A323UHN0</accession>
<gene>
    <name evidence="4" type="ORF">DNX69_11070</name>
</gene>
<evidence type="ECO:0000256" key="2">
    <source>
        <dbReference type="SAM" id="MobiDB-lite"/>
    </source>
</evidence>
<dbReference type="PANTHER" id="PTHR48081">
    <property type="entry name" value="AB HYDROLASE SUPERFAMILY PROTEIN C4A8.06C"/>
    <property type="match status" value="1"/>
</dbReference>
<comment type="caution">
    <text evidence="4">The sequence shown here is derived from an EMBL/GenBank/DDBJ whole genome shotgun (WGS) entry which is preliminary data.</text>
</comment>
<dbReference type="SUPFAM" id="SSF53474">
    <property type="entry name" value="alpha/beta-Hydrolases"/>
    <property type="match status" value="1"/>
</dbReference>
<reference evidence="4 5" key="1">
    <citation type="submission" date="2018-06" db="EMBL/GenBank/DDBJ databases">
        <title>Draft Whole-Genome Sequence of the purple photosynthetic bacterium Rhodospeudomonas palustris XCP.</title>
        <authorList>
            <person name="Rayyan A."/>
            <person name="Meyer T.E."/>
            <person name="Kyndt J.A."/>
        </authorList>
    </citation>
    <scope>NUCLEOTIDE SEQUENCE [LARGE SCALE GENOMIC DNA]</scope>
    <source>
        <strain evidence="4 5">XCP</strain>
    </source>
</reference>
<dbReference type="InterPro" id="IPR029058">
    <property type="entry name" value="AB_hydrolase_fold"/>
</dbReference>
<dbReference type="Gene3D" id="3.40.50.1820">
    <property type="entry name" value="alpha/beta hydrolase"/>
    <property type="match status" value="1"/>
</dbReference>
<dbReference type="RefSeq" id="WP_110786001.1">
    <property type="nucleotide sequence ID" value="NZ_QKQS01000013.1"/>
</dbReference>
<dbReference type="InterPro" id="IPR050300">
    <property type="entry name" value="GDXG_lipolytic_enzyme"/>
</dbReference>
<dbReference type="PANTHER" id="PTHR48081:SF33">
    <property type="entry name" value="KYNURENINE FORMAMIDASE"/>
    <property type="match status" value="1"/>
</dbReference>
<dbReference type="GO" id="GO:0016787">
    <property type="term" value="F:hydrolase activity"/>
    <property type="evidence" value="ECO:0007669"/>
    <property type="project" value="UniProtKB-KW"/>
</dbReference>
<evidence type="ECO:0000259" key="3">
    <source>
        <dbReference type="Pfam" id="PF20434"/>
    </source>
</evidence>
<evidence type="ECO:0000256" key="1">
    <source>
        <dbReference type="ARBA" id="ARBA00022801"/>
    </source>
</evidence>
<organism evidence="4 5">
    <name type="scientific">Rhodopseudomonas palustris</name>
    <dbReference type="NCBI Taxonomy" id="1076"/>
    <lineage>
        <taxon>Bacteria</taxon>
        <taxon>Pseudomonadati</taxon>
        <taxon>Pseudomonadota</taxon>
        <taxon>Alphaproteobacteria</taxon>
        <taxon>Hyphomicrobiales</taxon>
        <taxon>Nitrobacteraceae</taxon>
        <taxon>Rhodopseudomonas</taxon>
    </lineage>
</organism>
<evidence type="ECO:0000313" key="4">
    <source>
        <dbReference type="EMBL" id="PZA12502.1"/>
    </source>
</evidence>
<feature type="region of interest" description="Disordered" evidence="2">
    <location>
        <begin position="1"/>
        <end position="43"/>
    </location>
</feature>
<feature type="domain" description="BD-FAE-like" evidence="3">
    <location>
        <begin position="71"/>
        <end position="165"/>
    </location>
</feature>
<dbReference type="OrthoDB" id="9771666at2"/>
<keyword evidence="1 4" id="KW-0378">Hydrolase</keyword>
<name>A0A323UHN0_RHOPL</name>
<proteinExistence type="predicted"/>
<dbReference type="EMBL" id="QKQS01000013">
    <property type="protein sequence ID" value="PZA12502.1"/>
    <property type="molecule type" value="Genomic_DNA"/>
</dbReference>
<dbReference type="InterPro" id="IPR049492">
    <property type="entry name" value="BD-FAE-like_dom"/>
</dbReference>
<sequence>MTNDRPADPRSNWAQLSQDDRDAAYDNNSAVKNSPELIAERNSSSAKARATLKSVLDLPYGPRPNNKIDLYPAAERDAPCLVFWHGGYWQKNSRELFAMLVEGIAAHGWSMAIPGYSLAPDVTLTTIVDESRAALDWLAAHGPEHGVAGPVVTSGWSAGGHLVAITLDHPLVTAGLSISGVFDLVPIRDTGLNKALQLTDDEIEQLSPLRQPMIAKRLDLAYGANELPALVLDSMNLHERREAAGAPGRLLPLPGHDHFSILAELRRPDGALVKAARALID</sequence>
<protein>
    <submittedName>
        <fullName evidence="4">Alpha/beta hydrolase</fullName>
    </submittedName>
</protein>
<dbReference type="Proteomes" id="UP000248134">
    <property type="component" value="Unassembled WGS sequence"/>
</dbReference>
<dbReference type="AlphaFoldDB" id="A0A323UHN0"/>
<evidence type="ECO:0000313" key="5">
    <source>
        <dbReference type="Proteomes" id="UP000248134"/>
    </source>
</evidence>